<reference evidence="3 4" key="1">
    <citation type="submission" date="2013-07" db="EMBL/GenBank/DDBJ databases">
        <authorList>
            <person name="Stoco P.H."/>
            <person name="Wagner G."/>
            <person name="Gerber A."/>
            <person name="Zaha A."/>
            <person name="Thompson C."/>
            <person name="Bartholomeu D.C."/>
            <person name="Luckemeyer D.D."/>
            <person name="Bahia D."/>
            <person name="Loreto E."/>
            <person name="Prestes E.B."/>
            <person name="Lima F.M."/>
            <person name="Rodrigues-Luiz G."/>
            <person name="Vallejo G.A."/>
            <person name="Filho J.F."/>
            <person name="Monteiro K.M."/>
            <person name="Tyler K.M."/>
            <person name="de Almeida L.G."/>
            <person name="Ortiz M.F."/>
            <person name="Siervo M.A."/>
            <person name="de Moraes M.H."/>
            <person name="Cunha O.L."/>
            <person name="Mendonca-Neto R."/>
            <person name="Silva R."/>
            <person name="Teixeira S.M."/>
            <person name="Murta S.M."/>
            <person name="Sincero T.C."/>
            <person name="Mendes T.A."/>
            <person name="Urmenyi T.P."/>
            <person name="Silva V.G."/>
            <person name="da Rocha W.D."/>
            <person name="Andersson B."/>
            <person name="Romanha A.J."/>
            <person name="Steindel M."/>
            <person name="de Vasconcelos A.T."/>
            <person name="Grisard E.C."/>
        </authorList>
    </citation>
    <scope>NUCLEOTIDE SEQUENCE [LARGE SCALE GENOMIC DNA]</scope>
    <source>
        <strain evidence="3 4">SC58</strain>
    </source>
</reference>
<dbReference type="OrthoDB" id="249523at2759"/>
<keyword evidence="4" id="KW-1185">Reference proteome</keyword>
<keyword evidence="1" id="KW-0175">Coiled coil</keyword>
<feature type="region of interest" description="Disordered" evidence="2">
    <location>
        <begin position="61"/>
        <end position="156"/>
    </location>
</feature>
<proteinExistence type="predicted"/>
<gene>
    <name evidence="3" type="ORF">TRSC58_00233</name>
</gene>
<dbReference type="EMBL" id="AUPL01000233">
    <property type="protein sequence ID" value="ESL12007.1"/>
    <property type="molecule type" value="Genomic_DNA"/>
</dbReference>
<evidence type="ECO:0000256" key="2">
    <source>
        <dbReference type="SAM" id="MobiDB-lite"/>
    </source>
</evidence>
<sequence>MDLEQLRRGIEEQERRVAALRQEKQRRDALLSDVRALLDGVGPYLSDEPNCDVQGLVRTLTHNAPVGGSPTTAPAGSSPRDMGPSIGPRFSREMEERIAQAEEPLLQDQVSHKELRSRSPKHGKKKRGRQGNKEKERQRAARTRRNVFVDLKWRGD</sequence>
<accession>A0A061JEK9</accession>
<feature type="compositionally biased region" description="Basic residues" evidence="2">
    <location>
        <begin position="118"/>
        <end position="130"/>
    </location>
</feature>
<evidence type="ECO:0000313" key="4">
    <source>
        <dbReference type="Proteomes" id="UP000031737"/>
    </source>
</evidence>
<feature type="compositionally biased region" description="Basic and acidic residues" evidence="2">
    <location>
        <begin position="90"/>
        <end position="100"/>
    </location>
</feature>
<protein>
    <submittedName>
        <fullName evidence="3">Uncharacterized protein</fullName>
    </submittedName>
</protein>
<dbReference type="AlphaFoldDB" id="A0A061JEK9"/>
<evidence type="ECO:0000313" key="3">
    <source>
        <dbReference type="EMBL" id="ESL12007.1"/>
    </source>
</evidence>
<dbReference type="Proteomes" id="UP000031737">
    <property type="component" value="Unassembled WGS sequence"/>
</dbReference>
<feature type="coiled-coil region" evidence="1">
    <location>
        <begin position="3"/>
        <end position="30"/>
    </location>
</feature>
<name>A0A061JEK9_TRYRA</name>
<organism evidence="3 4">
    <name type="scientific">Trypanosoma rangeli SC58</name>
    <dbReference type="NCBI Taxonomy" id="429131"/>
    <lineage>
        <taxon>Eukaryota</taxon>
        <taxon>Discoba</taxon>
        <taxon>Euglenozoa</taxon>
        <taxon>Kinetoplastea</taxon>
        <taxon>Metakinetoplastina</taxon>
        <taxon>Trypanosomatida</taxon>
        <taxon>Trypanosomatidae</taxon>
        <taxon>Trypanosoma</taxon>
        <taxon>Herpetosoma</taxon>
    </lineage>
</organism>
<comment type="caution">
    <text evidence="3">The sequence shown here is derived from an EMBL/GenBank/DDBJ whole genome shotgun (WGS) entry which is preliminary data.</text>
</comment>
<dbReference type="VEuPathDB" id="TriTrypDB:TRSC58_00233"/>
<evidence type="ECO:0000256" key="1">
    <source>
        <dbReference type="SAM" id="Coils"/>
    </source>
</evidence>